<protein>
    <submittedName>
        <fullName evidence="2">Uncharacterized protein</fullName>
    </submittedName>
</protein>
<keyword evidence="1" id="KW-0175">Coiled coil</keyword>
<feature type="coiled-coil region" evidence="1">
    <location>
        <begin position="93"/>
        <end position="136"/>
    </location>
</feature>
<gene>
    <name evidence="2" type="ORF">PPENT_87.1.T1130073</name>
</gene>
<evidence type="ECO:0000313" key="3">
    <source>
        <dbReference type="Proteomes" id="UP000689195"/>
    </source>
</evidence>
<dbReference type="Proteomes" id="UP000689195">
    <property type="component" value="Unassembled WGS sequence"/>
</dbReference>
<sequence>MQVEVNLKFNKKYQQNLIYQMIRSIRYQFNLKIYYAKWSIKIKIQEQVLKKPQWILYLICVNIIQNIQILWKQNKKNFKFQENRELLEQTKLKQDEDTKIQKELEQRQKKEEQEEQKLLQEEQKILQEKIKQEKNLFIQEGINSIKEEILDKVAGIILMVQLTDYLNDTIQQLCRFEILYILKQATILIQQLKDRLEQKAILGMHDHIKIKFDIEIWMDFYEDRTVYQLIVEIESKENQIKKKYIDYLNLFNNYTYQNFPNNQYQLEVIANLNLSKLIDIQLYQDQLFIKIQYLRQDSLKTQNEATKHQIQKCILCMQFTNIRNFVSGQLLNIQKFIQAIINEDLEEMKSSLFKK</sequence>
<evidence type="ECO:0000313" key="2">
    <source>
        <dbReference type="EMBL" id="CAD8196647.1"/>
    </source>
</evidence>
<organism evidence="2 3">
    <name type="scientific">Paramecium pentaurelia</name>
    <dbReference type="NCBI Taxonomy" id="43138"/>
    <lineage>
        <taxon>Eukaryota</taxon>
        <taxon>Sar</taxon>
        <taxon>Alveolata</taxon>
        <taxon>Ciliophora</taxon>
        <taxon>Intramacronucleata</taxon>
        <taxon>Oligohymenophorea</taxon>
        <taxon>Peniculida</taxon>
        <taxon>Parameciidae</taxon>
        <taxon>Paramecium</taxon>
    </lineage>
</organism>
<dbReference type="EMBL" id="CAJJDO010000113">
    <property type="protein sequence ID" value="CAD8196647.1"/>
    <property type="molecule type" value="Genomic_DNA"/>
</dbReference>
<name>A0A8S1X5X2_9CILI</name>
<accession>A0A8S1X5X2</accession>
<evidence type="ECO:0000256" key="1">
    <source>
        <dbReference type="SAM" id="Coils"/>
    </source>
</evidence>
<comment type="caution">
    <text evidence="2">The sequence shown here is derived from an EMBL/GenBank/DDBJ whole genome shotgun (WGS) entry which is preliminary data.</text>
</comment>
<proteinExistence type="predicted"/>
<dbReference type="OrthoDB" id="10412796at2759"/>
<keyword evidence="3" id="KW-1185">Reference proteome</keyword>
<reference evidence="2" key="1">
    <citation type="submission" date="2021-01" db="EMBL/GenBank/DDBJ databases">
        <authorList>
            <consortium name="Genoscope - CEA"/>
            <person name="William W."/>
        </authorList>
    </citation>
    <scope>NUCLEOTIDE SEQUENCE</scope>
</reference>
<dbReference type="AlphaFoldDB" id="A0A8S1X5X2"/>